<keyword evidence="3" id="KW-1185">Reference proteome</keyword>
<name>A0A401TUL4_CHIPU</name>
<reference evidence="2 3" key="1">
    <citation type="journal article" date="2018" name="Nat. Ecol. Evol.">
        <title>Shark genomes provide insights into elasmobranch evolution and the origin of vertebrates.</title>
        <authorList>
            <person name="Hara Y"/>
            <person name="Yamaguchi K"/>
            <person name="Onimaru K"/>
            <person name="Kadota M"/>
            <person name="Koyanagi M"/>
            <person name="Keeley SD"/>
            <person name="Tatsumi K"/>
            <person name="Tanaka K"/>
            <person name="Motone F"/>
            <person name="Kageyama Y"/>
            <person name="Nozu R"/>
            <person name="Adachi N"/>
            <person name="Nishimura O"/>
            <person name="Nakagawa R"/>
            <person name="Tanegashima C"/>
            <person name="Kiyatake I"/>
            <person name="Matsumoto R"/>
            <person name="Murakumo K"/>
            <person name="Nishida K"/>
            <person name="Terakita A"/>
            <person name="Kuratani S"/>
            <person name="Sato K"/>
            <person name="Hyodo S Kuraku.S."/>
        </authorList>
    </citation>
    <scope>NUCLEOTIDE SEQUENCE [LARGE SCALE GENOMIC DNA]</scope>
</reference>
<feature type="compositionally biased region" description="Pro residues" evidence="1">
    <location>
        <begin position="1"/>
        <end position="22"/>
    </location>
</feature>
<accession>A0A401TUL4</accession>
<protein>
    <submittedName>
        <fullName evidence="2">Uncharacterized protein</fullName>
    </submittedName>
</protein>
<evidence type="ECO:0000313" key="3">
    <source>
        <dbReference type="Proteomes" id="UP000287033"/>
    </source>
</evidence>
<sequence length="44" mass="4567">MRAAAPPRPPGADVRPAPPLSERPPATRGSAAQSAPGRRRVRIA</sequence>
<gene>
    <name evidence="2" type="ORF">chiPu_0030386</name>
</gene>
<evidence type="ECO:0000256" key="1">
    <source>
        <dbReference type="SAM" id="MobiDB-lite"/>
    </source>
</evidence>
<dbReference type="AlphaFoldDB" id="A0A401TUL4"/>
<dbReference type="Proteomes" id="UP000287033">
    <property type="component" value="Unassembled WGS sequence"/>
</dbReference>
<organism evidence="2 3">
    <name type="scientific">Chiloscyllium punctatum</name>
    <name type="common">Brownbanded bambooshark</name>
    <name type="synonym">Hemiscyllium punctatum</name>
    <dbReference type="NCBI Taxonomy" id="137246"/>
    <lineage>
        <taxon>Eukaryota</taxon>
        <taxon>Metazoa</taxon>
        <taxon>Chordata</taxon>
        <taxon>Craniata</taxon>
        <taxon>Vertebrata</taxon>
        <taxon>Chondrichthyes</taxon>
        <taxon>Elasmobranchii</taxon>
        <taxon>Galeomorphii</taxon>
        <taxon>Galeoidea</taxon>
        <taxon>Orectolobiformes</taxon>
        <taxon>Hemiscylliidae</taxon>
        <taxon>Chiloscyllium</taxon>
    </lineage>
</organism>
<feature type="non-terminal residue" evidence="2">
    <location>
        <position position="44"/>
    </location>
</feature>
<comment type="caution">
    <text evidence="2">The sequence shown here is derived from an EMBL/GenBank/DDBJ whole genome shotgun (WGS) entry which is preliminary data.</text>
</comment>
<evidence type="ECO:0000313" key="2">
    <source>
        <dbReference type="EMBL" id="GCC46332.1"/>
    </source>
</evidence>
<dbReference type="EMBL" id="BEZZ01181589">
    <property type="protein sequence ID" value="GCC46332.1"/>
    <property type="molecule type" value="Genomic_DNA"/>
</dbReference>
<feature type="region of interest" description="Disordered" evidence="1">
    <location>
        <begin position="1"/>
        <end position="44"/>
    </location>
</feature>
<proteinExistence type="predicted"/>